<comment type="caution">
    <text evidence="3">The sequence shown here is derived from an EMBL/GenBank/DDBJ whole genome shotgun (WGS) entry which is preliminary data.</text>
</comment>
<evidence type="ECO:0000259" key="2">
    <source>
        <dbReference type="Pfam" id="PF00582"/>
    </source>
</evidence>
<feature type="domain" description="UspA" evidence="2">
    <location>
        <begin position="2"/>
        <end position="156"/>
    </location>
</feature>
<accession>A0ABW3JAW5</accession>
<dbReference type="Proteomes" id="UP001597102">
    <property type="component" value="Unassembled WGS sequence"/>
</dbReference>
<reference evidence="4" key="1">
    <citation type="journal article" date="2019" name="Int. J. Syst. Evol. Microbiol.">
        <title>The Global Catalogue of Microorganisms (GCM) 10K type strain sequencing project: providing services to taxonomists for standard genome sequencing and annotation.</title>
        <authorList>
            <consortium name="The Broad Institute Genomics Platform"/>
            <consortium name="The Broad Institute Genome Sequencing Center for Infectious Disease"/>
            <person name="Wu L."/>
            <person name="Ma J."/>
        </authorList>
    </citation>
    <scope>NUCLEOTIDE SEQUENCE [LARGE SCALE GENOMIC DNA]</scope>
    <source>
        <strain evidence="4">CCUG 61697</strain>
    </source>
</reference>
<dbReference type="EMBL" id="JBHTJO010000001">
    <property type="protein sequence ID" value="MFD0986916.1"/>
    <property type="molecule type" value="Genomic_DNA"/>
</dbReference>
<evidence type="ECO:0000313" key="4">
    <source>
        <dbReference type="Proteomes" id="UP001597102"/>
    </source>
</evidence>
<protein>
    <submittedName>
        <fullName evidence="3">Universal stress protein</fullName>
    </submittedName>
</protein>
<evidence type="ECO:0000256" key="1">
    <source>
        <dbReference type="ARBA" id="ARBA00008791"/>
    </source>
</evidence>
<keyword evidence="4" id="KW-1185">Reference proteome</keyword>
<dbReference type="PRINTS" id="PR01438">
    <property type="entry name" value="UNVRSLSTRESS"/>
</dbReference>
<dbReference type="InterPro" id="IPR006015">
    <property type="entry name" value="Universal_stress_UspA"/>
</dbReference>
<sequence length="284" mass="29966">MTRLLACIDASTYANSVCALTAWAAKRLDAAVELLHVIQRKDSASARNDLSGAIGLGVKSELLEELTRIDEAAGKAAIEQGRALLNAAEKSLNEAGVSDIHQVHRHGGIIDTIVEQEETADLVVIGKRGASSDFASEHIGSNLERVVRSSSKPVLIASRHVLEPKSAVLAYDGSPAARRALHYVANSNLFEGLAVHVVVAGSNSPKNCDLLEEASSQLSGRKPATVTHLADGPAEAVIAEYLGTVDDALLIMGAYGHSPFRAFIVGSTTTAMVRTVHVPVLLLR</sequence>
<dbReference type="PANTHER" id="PTHR46268:SF6">
    <property type="entry name" value="UNIVERSAL STRESS PROTEIN UP12"/>
    <property type="match status" value="1"/>
</dbReference>
<dbReference type="Pfam" id="PF00582">
    <property type="entry name" value="Usp"/>
    <property type="match status" value="2"/>
</dbReference>
<name>A0ABW3JAW5_9HYPH</name>
<dbReference type="InterPro" id="IPR006016">
    <property type="entry name" value="UspA"/>
</dbReference>
<organism evidence="3 4">
    <name type="scientific">Methyloligella solikamskensis</name>
    <dbReference type="NCBI Taxonomy" id="1177756"/>
    <lineage>
        <taxon>Bacteria</taxon>
        <taxon>Pseudomonadati</taxon>
        <taxon>Pseudomonadota</taxon>
        <taxon>Alphaproteobacteria</taxon>
        <taxon>Hyphomicrobiales</taxon>
        <taxon>Hyphomicrobiaceae</taxon>
        <taxon>Methyloligella</taxon>
    </lineage>
</organism>
<dbReference type="SUPFAM" id="SSF52402">
    <property type="entry name" value="Adenine nucleotide alpha hydrolases-like"/>
    <property type="match status" value="2"/>
</dbReference>
<dbReference type="RefSeq" id="WP_379087925.1">
    <property type="nucleotide sequence ID" value="NZ_JBHTJO010000001.1"/>
</dbReference>
<comment type="similarity">
    <text evidence="1">Belongs to the universal stress protein A family.</text>
</comment>
<proteinExistence type="inferred from homology"/>
<feature type="domain" description="UspA" evidence="2">
    <location>
        <begin position="215"/>
        <end position="284"/>
    </location>
</feature>
<dbReference type="PANTHER" id="PTHR46268">
    <property type="entry name" value="STRESS RESPONSE PROTEIN NHAX"/>
    <property type="match status" value="1"/>
</dbReference>
<evidence type="ECO:0000313" key="3">
    <source>
        <dbReference type="EMBL" id="MFD0986916.1"/>
    </source>
</evidence>
<gene>
    <name evidence="3" type="ORF">ACFQ2F_07365</name>
</gene>
<dbReference type="Gene3D" id="3.40.50.12370">
    <property type="match status" value="1"/>
</dbReference>
<dbReference type="CDD" id="cd00293">
    <property type="entry name" value="USP-like"/>
    <property type="match status" value="2"/>
</dbReference>